<feature type="domain" description="Myb-like" evidence="5">
    <location>
        <begin position="578"/>
        <end position="650"/>
    </location>
</feature>
<feature type="compositionally biased region" description="Basic residues" evidence="4">
    <location>
        <begin position="48"/>
        <end position="57"/>
    </location>
</feature>
<proteinExistence type="predicted"/>
<comment type="subcellular location">
    <subcellularLocation>
        <location evidence="1">Nucleus</location>
    </subcellularLocation>
</comment>
<feature type="compositionally biased region" description="Basic and acidic residues" evidence="4">
    <location>
        <begin position="238"/>
        <end position="247"/>
    </location>
</feature>
<evidence type="ECO:0000256" key="2">
    <source>
        <dbReference type="ARBA" id="ARBA00023125"/>
    </source>
</evidence>
<accession>A0ABR3RZR8</accession>
<keyword evidence="2" id="KW-0238">DNA-binding</keyword>
<evidence type="ECO:0000259" key="5">
    <source>
        <dbReference type="PROSITE" id="PS50090"/>
    </source>
</evidence>
<dbReference type="InterPro" id="IPR051651">
    <property type="entry name" value="DMTF1_DNA-bind_reg"/>
</dbReference>
<feature type="region of interest" description="Disordered" evidence="4">
    <location>
        <begin position="476"/>
        <end position="498"/>
    </location>
</feature>
<feature type="compositionally biased region" description="Polar residues" evidence="4">
    <location>
        <begin position="248"/>
        <end position="264"/>
    </location>
</feature>
<evidence type="ECO:0000313" key="8">
    <source>
        <dbReference type="Proteomes" id="UP001521222"/>
    </source>
</evidence>
<comment type="caution">
    <text evidence="7">The sequence shown here is derived from an EMBL/GenBank/DDBJ whole genome shotgun (WGS) entry which is preliminary data.</text>
</comment>
<evidence type="ECO:0008006" key="9">
    <source>
        <dbReference type="Google" id="ProtNLM"/>
    </source>
</evidence>
<dbReference type="Proteomes" id="UP001521222">
    <property type="component" value="Unassembled WGS sequence"/>
</dbReference>
<evidence type="ECO:0000256" key="1">
    <source>
        <dbReference type="ARBA" id="ARBA00004123"/>
    </source>
</evidence>
<dbReference type="Pfam" id="PF00249">
    <property type="entry name" value="Myb_DNA-binding"/>
    <property type="match status" value="1"/>
</dbReference>
<dbReference type="SUPFAM" id="SSF46689">
    <property type="entry name" value="Homeodomain-like"/>
    <property type="match status" value="1"/>
</dbReference>
<feature type="region of interest" description="Disordered" evidence="4">
    <location>
        <begin position="656"/>
        <end position="704"/>
    </location>
</feature>
<feature type="compositionally biased region" description="Basic and acidic residues" evidence="4">
    <location>
        <begin position="660"/>
        <end position="678"/>
    </location>
</feature>
<feature type="compositionally biased region" description="Low complexity" evidence="4">
    <location>
        <begin position="149"/>
        <end position="159"/>
    </location>
</feature>
<protein>
    <recommendedName>
        <fullName evidence="9">DNA-binding protein REB1</fullName>
    </recommendedName>
</protein>
<feature type="compositionally biased region" description="Acidic residues" evidence="4">
    <location>
        <begin position="350"/>
        <end position="361"/>
    </location>
</feature>
<sequence>MDDEAASQQLLSEARPINTTKYESSAIPLQLDGASQDMIANTPDSGKNKAKKPRRQGVPKYSHEELQAFVGTSPSKRQAFPSTIPSTQIEVPDTQTGTQPNRVPSPTQLTSSQVPSTSAKRSRKGKKKPQAVADTDNGLQEKTREAAADVDAAVASSASKPRKPRRKQQPAASQIESADAVVEHDTIPATPYEEVIKTPAATQDKALNDTGAGDDERDGVLEAGEPPLTPKALLSNLKAEKLKKSQSADKASTPTTAQQHTQRSPIGDAGVSEQHVNGYTFMDEVRAHAEAGNPSATGTAPAVRTPATAQRPRRKKSANKDNALVETPALDWEAPVRNLDETPAQPFTFEDIEDGNEDGLDAIESYQPIRKRKSLNNSQASRLSIGGPARTPKSSRKSKSNFDPNKNYQRARDSDDRTAADRALENMHDLGQPPDKRTGGDFTADERELLRRAIRDHQERNGLDTGDLVEIIHWHSNGNTQTPHNTTNQEEEQSRKDSDAFWDDIVGSAALLRKLPSIKKHVRGQYHMYQRGQWTPEEDERLQDLANHHPGQWKLIGTELNRLEIDVYNRWKDYVRHGENRNTKRWSQDEEEAFVKVLSNVCQRVEDHRAEVGKPPLDDYSPVINWHEVCREMGDTRSRLQCQSKWKIMKAREPPASLDVEIKPRRTPEPGQIEEDKPQKKRRKSTVKKSRASAVSVADIHPPGPEDMLWGDKFDLVGHLIEQAAENGCESDDQIVWQDVAEKMNQTWSVRTLQTAYKQLYELVDHEEDETLMASLANIYGFIKKNFEDKVEDRYNPSQETEDNNDDAASPNSSNKRKRKSTAKSPKVLVKRSKTKADNSQKTFKSKELITDSDNAESEPEA</sequence>
<reference evidence="7 8" key="1">
    <citation type="submission" date="2024-02" db="EMBL/GenBank/DDBJ databases">
        <title>De novo assembly and annotation of 12 fungi associated with fruit tree decline syndrome in Ontario, Canada.</title>
        <authorList>
            <person name="Sulman M."/>
            <person name="Ellouze W."/>
            <person name="Ilyukhin E."/>
        </authorList>
    </citation>
    <scope>NUCLEOTIDE SEQUENCE [LARGE SCALE GENOMIC DNA]</scope>
    <source>
        <strain evidence="7 8">M97-236</strain>
    </source>
</reference>
<feature type="compositionally biased region" description="Basic residues" evidence="4">
    <location>
        <begin position="679"/>
        <end position="691"/>
    </location>
</feature>
<feature type="compositionally biased region" description="Polar residues" evidence="4">
    <location>
        <begin position="476"/>
        <end position="488"/>
    </location>
</feature>
<gene>
    <name evidence="7" type="ORF">SLS59_000997</name>
</gene>
<evidence type="ECO:0000313" key="7">
    <source>
        <dbReference type="EMBL" id="KAL1609492.1"/>
    </source>
</evidence>
<feature type="domain" description="Myb-like" evidence="5">
    <location>
        <begin position="530"/>
        <end position="575"/>
    </location>
</feature>
<dbReference type="InterPro" id="IPR017930">
    <property type="entry name" value="Myb_dom"/>
</dbReference>
<dbReference type="EMBL" id="JAKIXB020000003">
    <property type="protein sequence ID" value="KAL1609492.1"/>
    <property type="molecule type" value="Genomic_DNA"/>
</dbReference>
<dbReference type="InterPro" id="IPR001005">
    <property type="entry name" value="SANT/Myb"/>
</dbReference>
<dbReference type="PROSITE" id="PS51294">
    <property type="entry name" value="HTH_MYB"/>
    <property type="match status" value="1"/>
</dbReference>
<dbReference type="PANTHER" id="PTHR46380">
    <property type="entry name" value="CYCLIN-D-BINDING MYB-LIKE TRANSCRIPTION FACTOR 1"/>
    <property type="match status" value="1"/>
</dbReference>
<dbReference type="InterPro" id="IPR009057">
    <property type="entry name" value="Homeodomain-like_sf"/>
</dbReference>
<feature type="region of interest" description="Disordered" evidence="4">
    <location>
        <begin position="1"/>
        <end position="418"/>
    </location>
</feature>
<feature type="compositionally biased region" description="Polar residues" evidence="4">
    <location>
        <begin position="1"/>
        <end position="23"/>
    </location>
</feature>
<feature type="compositionally biased region" description="Basic residues" evidence="4">
    <location>
        <begin position="120"/>
        <end position="129"/>
    </location>
</feature>
<feature type="compositionally biased region" description="Basic and acidic residues" evidence="4">
    <location>
        <begin position="835"/>
        <end position="850"/>
    </location>
</feature>
<dbReference type="PANTHER" id="PTHR46380:SF2">
    <property type="entry name" value="CYCLIN-D-BINDING MYB-LIKE TRANSCRIPTION FACTOR 1"/>
    <property type="match status" value="1"/>
</dbReference>
<dbReference type="PROSITE" id="PS50090">
    <property type="entry name" value="MYB_LIKE"/>
    <property type="match status" value="2"/>
</dbReference>
<dbReference type="SMART" id="SM00717">
    <property type="entry name" value="SANT"/>
    <property type="match status" value="3"/>
</dbReference>
<name>A0ABR3RZR8_9PLEO</name>
<evidence type="ECO:0000256" key="4">
    <source>
        <dbReference type="SAM" id="MobiDB-lite"/>
    </source>
</evidence>
<evidence type="ECO:0000256" key="3">
    <source>
        <dbReference type="ARBA" id="ARBA00023242"/>
    </source>
</evidence>
<dbReference type="Gene3D" id="1.10.10.60">
    <property type="entry name" value="Homeodomain-like"/>
    <property type="match status" value="2"/>
</dbReference>
<feature type="region of interest" description="Disordered" evidence="4">
    <location>
        <begin position="793"/>
        <end position="862"/>
    </location>
</feature>
<evidence type="ECO:0000259" key="6">
    <source>
        <dbReference type="PROSITE" id="PS51294"/>
    </source>
</evidence>
<feature type="compositionally biased region" description="Polar residues" evidence="4">
    <location>
        <begin position="70"/>
        <end position="119"/>
    </location>
</feature>
<keyword evidence="8" id="KW-1185">Reference proteome</keyword>
<dbReference type="CDD" id="cd00167">
    <property type="entry name" value="SANT"/>
    <property type="match status" value="1"/>
</dbReference>
<keyword evidence="3" id="KW-0539">Nucleus</keyword>
<feature type="domain" description="HTH myb-type" evidence="6">
    <location>
        <begin position="530"/>
        <end position="579"/>
    </location>
</feature>
<organism evidence="7 8">
    <name type="scientific">Nothophoma quercina</name>
    <dbReference type="NCBI Taxonomy" id="749835"/>
    <lineage>
        <taxon>Eukaryota</taxon>
        <taxon>Fungi</taxon>
        <taxon>Dikarya</taxon>
        <taxon>Ascomycota</taxon>
        <taxon>Pezizomycotina</taxon>
        <taxon>Dothideomycetes</taxon>
        <taxon>Pleosporomycetidae</taxon>
        <taxon>Pleosporales</taxon>
        <taxon>Pleosporineae</taxon>
        <taxon>Didymellaceae</taxon>
        <taxon>Nothophoma</taxon>
    </lineage>
</organism>